<evidence type="ECO:0000313" key="4">
    <source>
        <dbReference type="EMBL" id="PRO66570.1"/>
    </source>
</evidence>
<protein>
    <submittedName>
        <fullName evidence="4">GTP pyrophosphokinase</fullName>
    </submittedName>
</protein>
<dbReference type="RefSeq" id="WP_105958206.1">
    <property type="nucleotide sequence ID" value="NZ_PVNS01000003.1"/>
</dbReference>
<dbReference type="Gene3D" id="1.10.287.860">
    <property type="entry name" value="Nucleotidyltransferase"/>
    <property type="match status" value="1"/>
</dbReference>
<dbReference type="CDD" id="cd05399">
    <property type="entry name" value="NT_Rel-Spo_like"/>
    <property type="match status" value="1"/>
</dbReference>
<comment type="caution">
    <text evidence="4">The sequence shown here is derived from an EMBL/GenBank/DDBJ whole genome shotgun (WGS) entry which is preliminary data.</text>
</comment>
<dbReference type="GO" id="GO:0015970">
    <property type="term" value="P:guanosine tetraphosphate biosynthetic process"/>
    <property type="evidence" value="ECO:0007669"/>
    <property type="project" value="UniProtKB-UniPathway"/>
</dbReference>
<dbReference type="UniPathway" id="UPA00908">
    <property type="reaction ID" value="UER00884"/>
</dbReference>
<keyword evidence="4" id="KW-0808">Transferase</keyword>
<keyword evidence="2" id="KW-0175">Coiled coil</keyword>
<dbReference type="InterPro" id="IPR007685">
    <property type="entry name" value="RelA_SpoT"/>
</dbReference>
<dbReference type="Gene3D" id="3.30.460.10">
    <property type="entry name" value="Beta Polymerase, domain 2"/>
    <property type="match status" value="1"/>
</dbReference>
<evidence type="ECO:0000256" key="1">
    <source>
        <dbReference type="ARBA" id="ARBA00004976"/>
    </source>
</evidence>
<feature type="coiled-coil region" evidence="2">
    <location>
        <begin position="189"/>
        <end position="216"/>
    </location>
</feature>
<dbReference type="InterPro" id="IPR052366">
    <property type="entry name" value="GTP_Pyrophosphokinase"/>
</dbReference>
<keyword evidence="4" id="KW-0418">Kinase</keyword>
<comment type="pathway">
    <text evidence="1">Purine metabolism; ppGpp biosynthesis; ppGpp from GTP: step 1/2.</text>
</comment>
<gene>
    <name evidence="4" type="ORF">C6I21_04295</name>
</gene>
<dbReference type="Pfam" id="PF04607">
    <property type="entry name" value="RelA_SpoT"/>
    <property type="match status" value="1"/>
</dbReference>
<organism evidence="4 5">
    <name type="scientific">Alkalicoccus urumqiensis</name>
    <name type="common">Bacillus urumqiensis</name>
    <dbReference type="NCBI Taxonomy" id="1548213"/>
    <lineage>
        <taxon>Bacteria</taxon>
        <taxon>Bacillati</taxon>
        <taxon>Bacillota</taxon>
        <taxon>Bacilli</taxon>
        <taxon>Bacillales</taxon>
        <taxon>Bacillaceae</taxon>
        <taxon>Alkalicoccus</taxon>
    </lineage>
</organism>
<dbReference type="Proteomes" id="UP000243650">
    <property type="component" value="Unassembled WGS sequence"/>
</dbReference>
<dbReference type="OrthoDB" id="9789634at2"/>
<name>A0A2P6MJV5_ALKUR</name>
<evidence type="ECO:0000259" key="3">
    <source>
        <dbReference type="SMART" id="SM00954"/>
    </source>
</evidence>
<accession>A0A2P6MJV5</accession>
<evidence type="ECO:0000256" key="2">
    <source>
        <dbReference type="SAM" id="Coils"/>
    </source>
</evidence>
<dbReference type="SUPFAM" id="SSF81301">
    <property type="entry name" value="Nucleotidyltransferase"/>
    <property type="match status" value="1"/>
</dbReference>
<sequence length="246" mass="28935">MAEQPPLQLQQLKKLKQEMTRFLMTYQFALDEITTKIEILQQEFHYMNDYNPIEHVSSRVKSPESMLTKLMRKNLPISLASMEEHLTDIAGVRVTCSFVSDIYEISRMLQQQKDVDVLEIKDYIQEPKESGYQSLHLLVRVPVFMSDRTKYVCVEIQIRTIAMDFWASLEHKIFYKYNRDVPDRLRQELQEAAASAAALDRKMEKLHLEMKEIKEENGPEEEAFELLLNNRRLTLPEAFLSEDNDG</sequence>
<evidence type="ECO:0000313" key="5">
    <source>
        <dbReference type="Proteomes" id="UP000243650"/>
    </source>
</evidence>
<proteinExistence type="predicted"/>
<dbReference type="AlphaFoldDB" id="A0A2P6MJV5"/>
<keyword evidence="5" id="KW-1185">Reference proteome</keyword>
<dbReference type="PANTHER" id="PTHR47837:SF2">
    <property type="entry name" value="GTP PYROPHOSPHOKINASE YWAC"/>
    <property type="match status" value="1"/>
</dbReference>
<reference evidence="4 5" key="1">
    <citation type="submission" date="2018-03" db="EMBL/GenBank/DDBJ databases">
        <title>Bacillus urumqiensis sp. nov., a moderately haloalkaliphilic bacterium isolated from a salt lake.</title>
        <authorList>
            <person name="Zhao B."/>
            <person name="Liao Z."/>
        </authorList>
    </citation>
    <scope>NUCLEOTIDE SEQUENCE [LARGE SCALE GENOMIC DNA]</scope>
    <source>
        <strain evidence="4 5">BZ-SZ-XJ18</strain>
    </source>
</reference>
<dbReference type="InterPro" id="IPR043519">
    <property type="entry name" value="NT_sf"/>
</dbReference>
<dbReference type="GO" id="GO:0016301">
    <property type="term" value="F:kinase activity"/>
    <property type="evidence" value="ECO:0007669"/>
    <property type="project" value="UniProtKB-KW"/>
</dbReference>
<feature type="domain" description="RelA/SpoT" evidence="3">
    <location>
        <begin position="58"/>
        <end position="181"/>
    </location>
</feature>
<dbReference type="SMART" id="SM00954">
    <property type="entry name" value="RelA_SpoT"/>
    <property type="match status" value="1"/>
</dbReference>
<dbReference type="EMBL" id="PVNS01000003">
    <property type="protein sequence ID" value="PRO66570.1"/>
    <property type="molecule type" value="Genomic_DNA"/>
</dbReference>
<dbReference type="PANTHER" id="PTHR47837">
    <property type="entry name" value="GTP PYROPHOSPHOKINASE YJBM"/>
    <property type="match status" value="1"/>
</dbReference>